<dbReference type="NCBIfam" id="TIGR01354">
    <property type="entry name" value="cyt_deam_tetra"/>
    <property type="match status" value="1"/>
</dbReference>
<dbReference type="GO" id="GO:0042802">
    <property type="term" value="F:identical protein binding"/>
    <property type="evidence" value="ECO:0007669"/>
    <property type="project" value="UniProtKB-ARBA"/>
</dbReference>
<dbReference type="OrthoDB" id="414540at2759"/>
<dbReference type="InterPro" id="IPR002125">
    <property type="entry name" value="CMP_dCMP_dom"/>
</dbReference>
<dbReference type="STRING" id="983966.A0A1E4RXG9"/>
<feature type="binding site" evidence="12">
    <location>
        <position position="94"/>
    </location>
    <ligand>
        <name>Zn(2+)</name>
        <dbReference type="ChEBI" id="CHEBI:29105"/>
        <note>catalytic</note>
    </ligand>
</feature>
<dbReference type="Pfam" id="PF00383">
    <property type="entry name" value="dCMP_cyt_deam_1"/>
    <property type="match status" value="1"/>
</dbReference>
<dbReference type="GO" id="GO:0008270">
    <property type="term" value="F:zinc ion binding"/>
    <property type="evidence" value="ECO:0007669"/>
    <property type="project" value="UniProtKB-UniRule"/>
</dbReference>
<feature type="domain" description="CMP/dCMP-type deaminase" evidence="14">
    <location>
        <begin position="5"/>
        <end position="133"/>
    </location>
</feature>
<name>A0A1E4RXG9_CYBJN</name>
<evidence type="ECO:0000313" key="15">
    <source>
        <dbReference type="EMBL" id="ODV71920.1"/>
    </source>
</evidence>
<dbReference type="EMBL" id="KV453937">
    <property type="protein sequence ID" value="ODV71920.1"/>
    <property type="molecule type" value="Genomic_DNA"/>
</dbReference>
<feature type="binding site" evidence="11">
    <location>
        <begin position="46"/>
        <end position="52"/>
    </location>
    <ligand>
        <name>substrate</name>
    </ligand>
</feature>
<feature type="binding site" evidence="12">
    <location>
        <position position="57"/>
    </location>
    <ligand>
        <name>Zn(2+)</name>
        <dbReference type="ChEBI" id="CHEBI:29105"/>
        <note>catalytic</note>
    </ligand>
</feature>
<evidence type="ECO:0000256" key="3">
    <source>
        <dbReference type="ARBA" id="ARBA00006576"/>
    </source>
</evidence>
<dbReference type="FunFam" id="3.40.140.10:FF:000008">
    <property type="entry name" value="Cytidine deaminase"/>
    <property type="match status" value="1"/>
</dbReference>
<sequence length="136" mass="14920">MLSEEEIDTLRNKSIESLSMSYSPYSKFRVGCAILTESGAIVQGANVENASYGAGVCAERATICTAVNQGHTRFKAIAIASDLKDEFITPCGICRQFIREFGKDTPIYMFKNGVEGTFHMTLSQLLPHSFGPEQLN</sequence>
<evidence type="ECO:0000256" key="11">
    <source>
        <dbReference type="PIRSR" id="PIRSR606262-2"/>
    </source>
</evidence>
<dbReference type="PANTHER" id="PTHR11644:SF2">
    <property type="entry name" value="CYTIDINE DEAMINASE"/>
    <property type="match status" value="1"/>
</dbReference>
<dbReference type="AlphaFoldDB" id="A0A1E4RXG9"/>
<keyword evidence="6 13" id="KW-0378">Hydrolase</keyword>
<dbReference type="InterPro" id="IPR050202">
    <property type="entry name" value="Cyt/Deoxycyt_deaminase"/>
</dbReference>
<dbReference type="Gene3D" id="3.40.140.10">
    <property type="entry name" value="Cytidine Deaminase, domain 2"/>
    <property type="match status" value="1"/>
</dbReference>
<dbReference type="RefSeq" id="XP_020068959.1">
    <property type="nucleotide sequence ID" value="XM_020217204.1"/>
</dbReference>
<dbReference type="EC" id="3.5.4.5" evidence="4 13"/>
<comment type="function">
    <text evidence="2 13">This enzyme scavenges exogenous and endogenous cytidine and 2'-deoxycytidine for UMP synthesis.</text>
</comment>
<feature type="binding site" evidence="12">
    <location>
        <position position="91"/>
    </location>
    <ligand>
        <name>Zn(2+)</name>
        <dbReference type="ChEBI" id="CHEBI:29105"/>
        <note>catalytic</note>
    </ligand>
</feature>
<dbReference type="Proteomes" id="UP000094389">
    <property type="component" value="Unassembled WGS sequence"/>
</dbReference>
<dbReference type="PROSITE" id="PS00903">
    <property type="entry name" value="CYT_DCMP_DEAMINASES_1"/>
    <property type="match status" value="1"/>
</dbReference>
<evidence type="ECO:0000259" key="14">
    <source>
        <dbReference type="PROSITE" id="PS51747"/>
    </source>
</evidence>
<evidence type="ECO:0000256" key="7">
    <source>
        <dbReference type="ARBA" id="ARBA00022833"/>
    </source>
</evidence>
<dbReference type="SUPFAM" id="SSF53927">
    <property type="entry name" value="Cytidine deaminase-like"/>
    <property type="match status" value="1"/>
</dbReference>
<dbReference type="GO" id="GO:0072527">
    <property type="term" value="P:pyrimidine-containing compound metabolic process"/>
    <property type="evidence" value="ECO:0007669"/>
    <property type="project" value="UniProtKB-ARBA"/>
</dbReference>
<evidence type="ECO:0000256" key="5">
    <source>
        <dbReference type="ARBA" id="ARBA00022723"/>
    </source>
</evidence>
<dbReference type="NCBIfam" id="NF004064">
    <property type="entry name" value="PRK05578.1"/>
    <property type="match status" value="1"/>
</dbReference>
<dbReference type="GeneID" id="30991600"/>
<evidence type="ECO:0000313" key="16">
    <source>
        <dbReference type="Proteomes" id="UP000094389"/>
    </source>
</evidence>
<evidence type="ECO:0000256" key="4">
    <source>
        <dbReference type="ARBA" id="ARBA00012783"/>
    </source>
</evidence>
<keyword evidence="5 12" id="KW-0479">Metal-binding</keyword>
<evidence type="ECO:0000256" key="1">
    <source>
        <dbReference type="ARBA" id="ARBA00001947"/>
    </source>
</evidence>
<organism evidence="15 16">
    <name type="scientific">Cyberlindnera jadinii (strain ATCC 18201 / CBS 1600 / BCRC 20928 / JCM 3617 / NBRC 0987 / NRRL Y-1542)</name>
    <name type="common">Torula yeast</name>
    <name type="synonym">Candida utilis</name>
    <dbReference type="NCBI Taxonomy" id="983966"/>
    <lineage>
        <taxon>Eukaryota</taxon>
        <taxon>Fungi</taxon>
        <taxon>Dikarya</taxon>
        <taxon>Ascomycota</taxon>
        <taxon>Saccharomycotina</taxon>
        <taxon>Saccharomycetes</taxon>
        <taxon>Phaffomycetales</taxon>
        <taxon>Phaffomycetaceae</taxon>
        <taxon>Cyberlindnera</taxon>
    </lineage>
</organism>
<reference evidence="15 16" key="1">
    <citation type="journal article" date="2016" name="Proc. Natl. Acad. Sci. U.S.A.">
        <title>Comparative genomics of biotechnologically important yeasts.</title>
        <authorList>
            <person name="Riley R."/>
            <person name="Haridas S."/>
            <person name="Wolfe K.H."/>
            <person name="Lopes M.R."/>
            <person name="Hittinger C.T."/>
            <person name="Goeker M."/>
            <person name="Salamov A.A."/>
            <person name="Wisecaver J.H."/>
            <person name="Long T.M."/>
            <person name="Calvey C.H."/>
            <person name="Aerts A.L."/>
            <person name="Barry K.W."/>
            <person name="Choi C."/>
            <person name="Clum A."/>
            <person name="Coughlan A.Y."/>
            <person name="Deshpande S."/>
            <person name="Douglass A.P."/>
            <person name="Hanson S.J."/>
            <person name="Klenk H.-P."/>
            <person name="LaButti K.M."/>
            <person name="Lapidus A."/>
            <person name="Lindquist E.A."/>
            <person name="Lipzen A.M."/>
            <person name="Meier-Kolthoff J.P."/>
            <person name="Ohm R.A."/>
            <person name="Otillar R.P."/>
            <person name="Pangilinan J.L."/>
            <person name="Peng Y."/>
            <person name="Rokas A."/>
            <person name="Rosa C.A."/>
            <person name="Scheuner C."/>
            <person name="Sibirny A.A."/>
            <person name="Slot J.C."/>
            <person name="Stielow J.B."/>
            <person name="Sun H."/>
            <person name="Kurtzman C.P."/>
            <person name="Blackwell M."/>
            <person name="Grigoriev I.V."/>
            <person name="Jeffries T.W."/>
        </authorList>
    </citation>
    <scope>NUCLEOTIDE SEQUENCE [LARGE SCALE GENOMIC DNA]</scope>
    <source>
        <strain evidence="16">ATCC 18201 / CBS 1600 / BCRC 20928 / JCM 3617 / NBRC 0987 / NRRL Y-1542</strain>
    </source>
</reference>
<comment type="catalytic activity">
    <reaction evidence="9 13">
        <text>cytidine + H2O + H(+) = uridine + NH4(+)</text>
        <dbReference type="Rhea" id="RHEA:16069"/>
        <dbReference type="ChEBI" id="CHEBI:15377"/>
        <dbReference type="ChEBI" id="CHEBI:15378"/>
        <dbReference type="ChEBI" id="CHEBI:16704"/>
        <dbReference type="ChEBI" id="CHEBI:17562"/>
        <dbReference type="ChEBI" id="CHEBI:28938"/>
        <dbReference type="EC" id="3.5.4.5"/>
    </reaction>
</comment>
<evidence type="ECO:0000256" key="2">
    <source>
        <dbReference type="ARBA" id="ARBA00003949"/>
    </source>
</evidence>
<evidence type="ECO:0000256" key="9">
    <source>
        <dbReference type="ARBA" id="ARBA00049558"/>
    </source>
</evidence>
<dbReference type="GO" id="GO:0005829">
    <property type="term" value="C:cytosol"/>
    <property type="evidence" value="ECO:0007669"/>
    <property type="project" value="TreeGrafter"/>
</dbReference>
<comment type="cofactor">
    <cofactor evidence="1 12 13">
        <name>Zn(2+)</name>
        <dbReference type="ChEBI" id="CHEBI:29105"/>
    </cofactor>
</comment>
<dbReference type="OMA" id="LTHFTCV"/>
<evidence type="ECO:0000256" key="12">
    <source>
        <dbReference type="PIRSR" id="PIRSR606262-3"/>
    </source>
</evidence>
<keyword evidence="7 12" id="KW-0862">Zinc</keyword>
<dbReference type="PROSITE" id="PS51747">
    <property type="entry name" value="CYT_DCMP_DEAMINASES_2"/>
    <property type="match status" value="1"/>
</dbReference>
<accession>A0A1E4RXG9</accession>
<evidence type="ECO:0000256" key="6">
    <source>
        <dbReference type="ARBA" id="ARBA00022801"/>
    </source>
</evidence>
<gene>
    <name evidence="15" type="ORF">CYBJADRAFT_186180</name>
</gene>
<comment type="catalytic activity">
    <reaction evidence="13">
        <text>2'-deoxycytidine + H2O + H(+) = 2'-deoxyuridine + NH4(+)</text>
        <dbReference type="Rhea" id="RHEA:13433"/>
        <dbReference type="ChEBI" id="CHEBI:15377"/>
        <dbReference type="ChEBI" id="CHEBI:15378"/>
        <dbReference type="ChEBI" id="CHEBI:15698"/>
        <dbReference type="ChEBI" id="CHEBI:16450"/>
        <dbReference type="ChEBI" id="CHEBI:28938"/>
        <dbReference type="EC" id="3.5.4.5"/>
    </reaction>
</comment>
<evidence type="ECO:0000256" key="10">
    <source>
        <dbReference type="PIRSR" id="PIRSR606262-1"/>
    </source>
</evidence>
<protein>
    <recommendedName>
        <fullName evidence="4 13">Cytidine deaminase</fullName>
        <ecNumber evidence="4 13">3.5.4.5</ecNumber>
    </recommendedName>
    <alternativeName>
        <fullName evidence="8 13">Cytidine aminohydrolase</fullName>
    </alternativeName>
</protein>
<evidence type="ECO:0000256" key="13">
    <source>
        <dbReference type="RuleBase" id="RU364006"/>
    </source>
</evidence>
<dbReference type="InterPro" id="IPR016193">
    <property type="entry name" value="Cytidine_deaminase-like"/>
</dbReference>
<dbReference type="GO" id="GO:0055086">
    <property type="term" value="P:nucleobase-containing small molecule metabolic process"/>
    <property type="evidence" value="ECO:0007669"/>
    <property type="project" value="UniProtKB-ARBA"/>
</dbReference>
<proteinExistence type="inferred from homology"/>
<feature type="active site" description="Proton donor" evidence="10">
    <location>
        <position position="59"/>
    </location>
</feature>
<keyword evidence="16" id="KW-1185">Reference proteome</keyword>
<dbReference type="InterPro" id="IPR016192">
    <property type="entry name" value="APOBEC/CMP_deaminase_Zn-bd"/>
</dbReference>
<evidence type="ECO:0000256" key="8">
    <source>
        <dbReference type="ARBA" id="ARBA00032005"/>
    </source>
</evidence>
<dbReference type="CDD" id="cd01283">
    <property type="entry name" value="cytidine_deaminase"/>
    <property type="match status" value="1"/>
</dbReference>
<dbReference type="GO" id="GO:0004126">
    <property type="term" value="F:cytidine deaminase activity"/>
    <property type="evidence" value="ECO:0007669"/>
    <property type="project" value="UniProtKB-UniRule"/>
</dbReference>
<dbReference type="PANTHER" id="PTHR11644">
    <property type="entry name" value="CYTIDINE DEAMINASE"/>
    <property type="match status" value="1"/>
</dbReference>
<comment type="similarity">
    <text evidence="3 13">Belongs to the cytidine and deoxycytidylate deaminase family.</text>
</comment>
<dbReference type="InterPro" id="IPR006262">
    <property type="entry name" value="Cyt_deam_tetra"/>
</dbReference>